<name>A0ABS5LB77_9BACI</name>
<accession>A0ABS5LB77</accession>
<sequence length="60" mass="6736">MNILWRVPVPTCFNATGDGDYDALTLSYQAIKEQVPELSFCRETGDWHRASPLNLHRSGG</sequence>
<dbReference type="EMBL" id="JAGVRK010000001">
    <property type="protein sequence ID" value="MBS2967975.1"/>
    <property type="molecule type" value="Genomic_DNA"/>
</dbReference>
<evidence type="ECO:0000313" key="1">
    <source>
        <dbReference type="EMBL" id="MBS2967975.1"/>
    </source>
</evidence>
<dbReference type="Proteomes" id="UP000682403">
    <property type="component" value="Unassembled WGS sequence"/>
</dbReference>
<comment type="caution">
    <text evidence="1">The sequence shown here is derived from an EMBL/GenBank/DDBJ whole genome shotgun (WGS) entry which is preliminary data.</text>
</comment>
<organism evidence="1 2">
    <name type="scientific">Metabacillus flavus</name>
    <dbReference type="NCBI Taxonomy" id="2823519"/>
    <lineage>
        <taxon>Bacteria</taxon>
        <taxon>Bacillati</taxon>
        <taxon>Bacillota</taxon>
        <taxon>Bacilli</taxon>
        <taxon>Bacillales</taxon>
        <taxon>Bacillaceae</taxon>
        <taxon>Metabacillus</taxon>
    </lineage>
</organism>
<evidence type="ECO:0000313" key="2">
    <source>
        <dbReference type="Proteomes" id="UP000682403"/>
    </source>
</evidence>
<gene>
    <name evidence="1" type="ORF">J9317_04190</name>
</gene>
<protein>
    <submittedName>
        <fullName evidence="1">Uncharacterized protein</fullName>
    </submittedName>
</protein>
<reference evidence="1 2" key="1">
    <citation type="submission" date="2021-04" db="EMBL/GenBank/DDBJ databases">
        <title>Metabacillus sp. strain KIGAM252 whole genome sequence.</title>
        <authorList>
            <person name="Seo M.-J."/>
            <person name="Cho E.-S."/>
            <person name="Hwang C.Y."/>
            <person name="Yoon D.J."/>
        </authorList>
    </citation>
    <scope>NUCLEOTIDE SEQUENCE [LARGE SCALE GENOMIC DNA]</scope>
    <source>
        <strain evidence="1 2">KIGAM252</strain>
    </source>
</reference>
<proteinExistence type="predicted"/>
<keyword evidence="2" id="KW-1185">Reference proteome</keyword>
<dbReference type="RefSeq" id="WP_211556627.1">
    <property type="nucleotide sequence ID" value="NZ_JAGVRK010000001.1"/>
</dbReference>